<accession>A0ABD3N4G7</accession>
<proteinExistence type="predicted"/>
<dbReference type="EMBL" id="JALLPJ020001297">
    <property type="protein sequence ID" value="KAL3770953.1"/>
    <property type="molecule type" value="Genomic_DNA"/>
</dbReference>
<keyword evidence="3" id="KW-1185">Reference proteome</keyword>
<evidence type="ECO:0000313" key="2">
    <source>
        <dbReference type="EMBL" id="KAL3770953.1"/>
    </source>
</evidence>
<dbReference type="Pfam" id="PF02985">
    <property type="entry name" value="HEAT"/>
    <property type="match status" value="1"/>
</dbReference>
<protein>
    <submittedName>
        <fullName evidence="2">Uncharacterized protein</fullName>
    </submittedName>
</protein>
<dbReference type="InterPro" id="IPR000357">
    <property type="entry name" value="HEAT"/>
</dbReference>
<dbReference type="Gene3D" id="1.25.10.10">
    <property type="entry name" value="Leucine-rich Repeat Variant"/>
    <property type="match status" value="1"/>
</dbReference>
<dbReference type="InterPro" id="IPR016024">
    <property type="entry name" value="ARM-type_fold"/>
</dbReference>
<name>A0ABD3N4G7_9STRA</name>
<dbReference type="SUPFAM" id="SSF48371">
    <property type="entry name" value="ARM repeat"/>
    <property type="match status" value="1"/>
</dbReference>
<reference evidence="2 3" key="1">
    <citation type="submission" date="2024-10" db="EMBL/GenBank/DDBJ databases">
        <title>Updated reference genomes for cyclostephanoid diatoms.</title>
        <authorList>
            <person name="Roberts W.R."/>
            <person name="Alverson A.J."/>
        </authorList>
    </citation>
    <scope>NUCLEOTIDE SEQUENCE [LARGE SCALE GENOMIC DNA]</scope>
    <source>
        <strain evidence="2 3">AJA010-31</strain>
    </source>
</reference>
<dbReference type="AlphaFoldDB" id="A0ABD3N4G7"/>
<dbReference type="InterPro" id="IPR011989">
    <property type="entry name" value="ARM-like"/>
</dbReference>
<gene>
    <name evidence="2" type="ORF">ACHAWO_002498</name>
</gene>
<evidence type="ECO:0000256" key="1">
    <source>
        <dbReference type="ARBA" id="ARBA00022737"/>
    </source>
</evidence>
<dbReference type="Proteomes" id="UP001530400">
    <property type="component" value="Unassembled WGS sequence"/>
</dbReference>
<comment type="caution">
    <text evidence="2">The sequence shown here is derived from an EMBL/GenBank/DDBJ whole genome shotgun (WGS) entry which is preliminary data.</text>
</comment>
<organism evidence="2 3">
    <name type="scientific">Cyclotella atomus</name>
    <dbReference type="NCBI Taxonomy" id="382360"/>
    <lineage>
        <taxon>Eukaryota</taxon>
        <taxon>Sar</taxon>
        <taxon>Stramenopiles</taxon>
        <taxon>Ochrophyta</taxon>
        <taxon>Bacillariophyta</taxon>
        <taxon>Coscinodiscophyceae</taxon>
        <taxon>Thalassiosirophycidae</taxon>
        <taxon>Stephanodiscales</taxon>
        <taxon>Stephanodiscaceae</taxon>
        <taxon>Cyclotella</taxon>
    </lineage>
</organism>
<evidence type="ECO:0000313" key="3">
    <source>
        <dbReference type="Proteomes" id="UP001530400"/>
    </source>
</evidence>
<keyword evidence="1" id="KW-0677">Repeat</keyword>
<sequence>MDFSTIDRALLSLTRRHPPLPTDVLDLSKSLSALVSSSDAYVTNNDYISGIIALLSEGDRWEPLAVGLSLAVHCIESHASNLGDEDRGVYADGPRIPMTSSEGAASVQSITTGSPIFMLLDSLPSTIHENIEHNEPRVRSLIARTVGAYALITTGLATRYGNQADMKEKVEELQVKRREVHDAILKSLKFHFEMKVREAEIAGKDVDENGEKVSKASDGALDDTTGWRALETNLHALAGYIDGNSVSSNKGTLSYVSEQTHLFTEGHWFLEGLQYCSITHVNRHVRAASSAVLGTLVTTCMKCREYDMLLDSPFRSVIKESLNANLADNWSQVRMSGSVLCRKFVEALLTIHKEKNEEEDEEVTEFEAAVGDLVTMLLPRMCLNRFYLAQGVKLYSQDTWKIVFGGSVEQAKMSEDDEGLHSSENTRGGGGMGAVARNAAPLCRYYSKMCDADNHAVREAACQGVAELAQKLGSHPDYAEYLSPYVTMLLQALLMCFHDESWPVRDEACLACGTFCLAFAEECVPELPTLFERWTEQLTDQIWSVREDAAVALGDAITAYGPDMLEKVMTLIRKKLPAAKDQAPMSREEYKRLQNDAQAHTGNQLYSCGSLAPKLRKGGAGRIGCSSCAIDRPKAPWEATDGCIYLIRELCIRFADKNDTERDDIVLGDNILLPIMTELAEVCRLSHYPQSDDLRTTLWRQLPPIAQALGKRRFKSMYLELFVELLSKNIDDRFNSASQLSVHAAGQCSEELANLVGHGILRGRLAEVGGAEAFDRVMEERKREHMAQQAAGGFVGAAQFSPFDPPMATGLVR</sequence>